<evidence type="ECO:0000313" key="3">
    <source>
        <dbReference type="Proteomes" id="UP000054600"/>
    </source>
</evidence>
<dbReference type="Proteomes" id="UP000054600">
    <property type="component" value="Unassembled WGS sequence"/>
</dbReference>
<dbReference type="OrthoDB" id="5652772at2"/>
<sequence>MSQLLLTDFIRSRTIQIMFLLGIIFDISTANTIKHMLFLFGVPYTTSIALFYWMNKKKTPVTNGISEQYRPRR</sequence>
<protein>
    <submittedName>
        <fullName evidence="2">Uncharacterized protein</fullName>
    </submittedName>
</protein>
<name>A0A0W0ZA20_9GAMM</name>
<keyword evidence="3" id="KW-1185">Reference proteome</keyword>
<dbReference type="AlphaFoldDB" id="A0A0W0ZA20"/>
<organism evidence="2 3">
    <name type="scientific">Legionella shakespearei DSM 23087</name>
    <dbReference type="NCBI Taxonomy" id="1122169"/>
    <lineage>
        <taxon>Bacteria</taxon>
        <taxon>Pseudomonadati</taxon>
        <taxon>Pseudomonadota</taxon>
        <taxon>Gammaproteobacteria</taxon>
        <taxon>Legionellales</taxon>
        <taxon>Legionellaceae</taxon>
        <taxon>Legionella</taxon>
    </lineage>
</organism>
<reference evidence="2 3" key="1">
    <citation type="submission" date="2015-11" db="EMBL/GenBank/DDBJ databases">
        <title>Genomic analysis of 38 Legionella species identifies large and diverse effector repertoires.</title>
        <authorList>
            <person name="Burstein D."/>
            <person name="Amaro F."/>
            <person name="Zusman T."/>
            <person name="Lifshitz Z."/>
            <person name="Cohen O."/>
            <person name="Gilbert J.A."/>
            <person name="Pupko T."/>
            <person name="Shuman H.A."/>
            <person name="Segal G."/>
        </authorList>
    </citation>
    <scope>NUCLEOTIDE SEQUENCE [LARGE SCALE GENOMIC DNA]</scope>
    <source>
        <strain evidence="2 3">ATCC 49655</strain>
    </source>
</reference>
<feature type="transmembrane region" description="Helical" evidence="1">
    <location>
        <begin position="12"/>
        <end position="30"/>
    </location>
</feature>
<feature type="transmembrane region" description="Helical" evidence="1">
    <location>
        <begin position="36"/>
        <end position="54"/>
    </location>
</feature>
<dbReference type="EMBL" id="LNYW01000008">
    <property type="protein sequence ID" value="KTD65956.1"/>
    <property type="molecule type" value="Genomic_DNA"/>
</dbReference>
<dbReference type="RefSeq" id="WP_018577247.1">
    <property type="nucleotide sequence ID" value="NZ_KB892397.1"/>
</dbReference>
<evidence type="ECO:0000256" key="1">
    <source>
        <dbReference type="SAM" id="Phobius"/>
    </source>
</evidence>
<keyword evidence="1" id="KW-0472">Membrane</keyword>
<keyword evidence="1" id="KW-1133">Transmembrane helix</keyword>
<evidence type="ECO:0000313" key="2">
    <source>
        <dbReference type="EMBL" id="KTD65956.1"/>
    </source>
</evidence>
<accession>A0A0W0ZA20</accession>
<comment type="caution">
    <text evidence="2">The sequence shown here is derived from an EMBL/GenBank/DDBJ whole genome shotgun (WGS) entry which is preliminary data.</text>
</comment>
<proteinExistence type="predicted"/>
<keyword evidence="1" id="KW-0812">Transmembrane</keyword>
<dbReference type="STRING" id="1122169.Lsha_0163"/>
<gene>
    <name evidence="2" type="ORF">Lsha_0163</name>
</gene>